<dbReference type="InterPro" id="IPR007163">
    <property type="entry name" value="VCA0040-like"/>
</dbReference>
<gene>
    <name evidence="2" type="ORF">AMJAP_0496</name>
</gene>
<name>A0A7R6SRS9_9GAMM</name>
<reference evidence="2 3" key="1">
    <citation type="journal article" date="2008" name="Int. J. Syst. Evol. Microbiol.">
        <title>Amphritea japonica sp. nov. and Amphritea balenae sp. nov., isolated from the sediment adjacent to sperm whale carcasses off Kagoshima, Japan.</title>
        <authorList>
            <person name="Miyazaki M."/>
            <person name="Nogi Y."/>
            <person name="Fujiwara Y."/>
            <person name="Kawato M."/>
            <person name="Nagahama T."/>
            <person name="Kubokawa K."/>
            <person name="Horikoshi K."/>
        </authorList>
    </citation>
    <scope>NUCLEOTIDE SEQUENCE [LARGE SCALE GENOMIC DNA]</scope>
    <source>
        <strain evidence="2 3">ATCC BAA-1530</strain>
    </source>
</reference>
<feature type="transmembrane region" description="Helical" evidence="1">
    <location>
        <begin position="75"/>
        <end position="97"/>
    </location>
</feature>
<evidence type="ECO:0000313" key="2">
    <source>
        <dbReference type="EMBL" id="BBB25095.1"/>
    </source>
</evidence>
<evidence type="ECO:0000313" key="3">
    <source>
        <dbReference type="Proteomes" id="UP000595663"/>
    </source>
</evidence>
<keyword evidence="1" id="KW-1133">Transmembrane helix</keyword>
<dbReference type="Pfam" id="PF04018">
    <property type="entry name" value="VCA0040-like"/>
    <property type="match status" value="1"/>
</dbReference>
<dbReference type="OrthoDB" id="9793746at2"/>
<organism evidence="2 3">
    <name type="scientific">Amphritea japonica ATCC BAA-1530</name>
    <dbReference type="NCBI Taxonomy" id="1278309"/>
    <lineage>
        <taxon>Bacteria</taxon>
        <taxon>Pseudomonadati</taxon>
        <taxon>Pseudomonadota</taxon>
        <taxon>Gammaproteobacteria</taxon>
        <taxon>Oceanospirillales</taxon>
        <taxon>Oceanospirillaceae</taxon>
        <taxon>Amphritea</taxon>
    </lineage>
</organism>
<feature type="transmembrane region" description="Helical" evidence="1">
    <location>
        <begin position="285"/>
        <end position="304"/>
    </location>
</feature>
<dbReference type="PANTHER" id="PTHR37308">
    <property type="entry name" value="INTEGRAL MEMBRANE PROTEIN"/>
    <property type="match status" value="1"/>
</dbReference>
<accession>A0A7R6SRS9</accession>
<dbReference type="AlphaFoldDB" id="A0A7R6SRS9"/>
<evidence type="ECO:0008006" key="4">
    <source>
        <dbReference type="Google" id="ProtNLM"/>
    </source>
</evidence>
<dbReference type="RefSeq" id="WP_019620726.1">
    <property type="nucleotide sequence ID" value="NZ_AP014545.1"/>
</dbReference>
<protein>
    <recommendedName>
        <fullName evidence="4">DUF368 domain-containing protein</fullName>
    </recommendedName>
</protein>
<dbReference type="Proteomes" id="UP000595663">
    <property type="component" value="Chromosome"/>
</dbReference>
<keyword evidence="3" id="KW-1185">Reference proteome</keyword>
<feature type="transmembrane region" description="Helical" evidence="1">
    <location>
        <begin position="202"/>
        <end position="221"/>
    </location>
</feature>
<feature type="transmembrane region" description="Helical" evidence="1">
    <location>
        <begin position="155"/>
        <end position="173"/>
    </location>
</feature>
<feature type="transmembrane region" description="Helical" evidence="1">
    <location>
        <begin position="129"/>
        <end position="149"/>
    </location>
</feature>
<proteinExistence type="predicted"/>
<feature type="transmembrane region" description="Helical" evidence="1">
    <location>
        <begin position="233"/>
        <end position="250"/>
    </location>
</feature>
<feature type="transmembrane region" description="Helical" evidence="1">
    <location>
        <begin position="103"/>
        <end position="122"/>
    </location>
</feature>
<keyword evidence="1" id="KW-0472">Membrane</keyword>
<keyword evidence="1" id="KW-0812">Transmembrane</keyword>
<sequence length="312" mass="34045">MNTKRTMQQYIALFFKGVMMGAADVVPGVSGGTIAFITGIYEELINTIKSFNLAALKVLFTKGPKAFWHQVNGSFLMVLLAGIIASIATIAGAVLFLLANHPILLWSFFFGLILASVWLVMSHIDKWDFNLVCSFISGALVAYLVTTIAPVSVEPTALMVFVSGAIAICAMILPGISGSFILLLLGMYAHILAAVKGVDLQLIGLFMMGCVVGIMSFSRLLSWMFSRYHQMTLALLAGFMLGSLNKVWPWKYTLAYTLNRHGEQVPLQQENILPWHFESMTGTPSYMLLAGALMLSGIAIIVVMERFQAAKG</sequence>
<dbReference type="KEGG" id="ajp:AMJAP_0496"/>
<dbReference type="EMBL" id="AP014545">
    <property type="protein sequence ID" value="BBB25095.1"/>
    <property type="molecule type" value="Genomic_DNA"/>
</dbReference>
<dbReference type="PANTHER" id="PTHR37308:SF1">
    <property type="entry name" value="POLYPRENYL-PHOSPHATE TRANSPORTER"/>
    <property type="match status" value="1"/>
</dbReference>
<evidence type="ECO:0000256" key="1">
    <source>
        <dbReference type="SAM" id="Phobius"/>
    </source>
</evidence>